<dbReference type="OrthoDB" id="167809at2759"/>
<sequence length="286" mass="32120">MAPKTETDTLAQHDCDSTTIGHILCTAPIPFGGSDRDDQWLYYPDTKQFDLSRGAQQRLAVSCDESRHNHCGFVIDPSKSVLIVVDMQNYFIHPMYRDHVAGIAAVDPTLRLIDRCRDEGIQIAFLNWGITNRDLNIMAPAVQRGFSKSLGWHVGLGAKLPDDQGRCLFKRTWNAELYEPFKAAARPGDLFFDKTRMSGLWSINEPLHEYLRSCEKKTLIFAGVNTDQCVGSTISDAYSWGWDCIMVNDCTGTMSDRNAQDLTEYNVATNMGFVTNSDAFIESQLI</sequence>
<dbReference type="EMBL" id="CAOQHR010000003">
    <property type="protein sequence ID" value="CAI6331520.1"/>
    <property type="molecule type" value="Genomic_DNA"/>
</dbReference>
<keyword evidence="2" id="KW-0378">Hydrolase</keyword>
<gene>
    <name evidence="4" type="ORF">PDIGIT_LOCUS4545</name>
</gene>
<evidence type="ECO:0000313" key="4">
    <source>
        <dbReference type="EMBL" id="CAI6331520.1"/>
    </source>
</evidence>
<organism evidence="4 5">
    <name type="scientific">Periconia digitata</name>
    <dbReference type="NCBI Taxonomy" id="1303443"/>
    <lineage>
        <taxon>Eukaryota</taxon>
        <taxon>Fungi</taxon>
        <taxon>Dikarya</taxon>
        <taxon>Ascomycota</taxon>
        <taxon>Pezizomycotina</taxon>
        <taxon>Dothideomycetes</taxon>
        <taxon>Pleosporomycetidae</taxon>
        <taxon>Pleosporales</taxon>
        <taxon>Massarineae</taxon>
        <taxon>Periconiaceae</taxon>
        <taxon>Periconia</taxon>
    </lineage>
</organism>
<dbReference type="PANTHER" id="PTHR43540:SF9">
    <property type="entry name" value="FAMILY HYDROLASE, PUTATIVE (AFU_ORTHOLOGUE AFUA_2G08700)-RELATED"/>
    <property type="match status" value="1"/>
</dbReference>
<accession>A0A9W4U8J3</accession>
<dbReference type="PANTHER" id="PTHR43540">
    <property type="entry name" value="PEROXYUREIDOACRYLATE/UREIDOACRYLATE AMIDOHYDROLASE-RELATED"/>
    <property type="match status" value="1"/>
</dbReference>
<dbReference type="SUPFAM" id="SSF52499">
    <property type="entry name" value="Isochorismatase-like hydrolases"/>
    <property type="match status" value="1"/>
</dbReference>
<dbReference type="Gene3D" id="3.40.50.850">
    <property type="entry name" value="Isochorismatase-like"/>
    <property type="match status" value="1"/>
</dbReference>
<proteinExistence type="inferred from homology"/>
<dbReference type="InterPro" id="IPR050272">
    <property type="entry name" value="Isochorismatase-like_hydrls"/>
</dbReference>
<dbReference type="AlphaFoldDB" id="A0A9W4U8J3"/>
<dbReference type="CDD" id="cd00431">
    <property type="entry name" value="cysteine_hydrolases"/>
    <property type="match status" value="1"/>
</dbReference>
<dbReference type="InterPro" id="IPR036380">
    <property type="entry name" value="Isochorismatase-like_sf"/>
</dbReference>
<evidence type="ECO:0000259" key="3">
    <source>
        <dbReference type="Pfam" id="PF00857"/>
    </source>
</evidence>
<comment type="similarity">
    <text evidence="1">Belongs to the isochorismatase family.</text>
</comment>
<name>A0A9W4U8J3_9PLEO</name>
<reference evidence="4" key="1">
    <citation type="submission" date="2023-01" db="EMBL/GenBank/DDBJ databases">
        <authorList>
            <person name="Van Ghelder C."/>
            <person name="Rancurel C."/>
        </authorList>
    </citation>
    <scope>NUCLEOTIDE SEQUENCE</scope>
    <source>
        <strain evidence="4">CNCM I-4278</strain>
    </source>
</reference>
<protein>
    <recommendedName>
        <fullName evidence="3">Isochorismatase-like domain-containing protein</fullName>
    </recommendedName>
</protein>
<dbReference type="Pfam" id="PF00857">
    <property type="entry name" value="Isochorismatase"/>
    <property type="match status" value="1"/>
</dbReference>
<feature type="domain" description="Isochorismatase-like" evidence="3">
    <location>
        <begin position="80"/>
        <end position="263"/>
    </location>
</feature>
<comment type="caution">
    <text evidence="4">The sequence shown here is derived from an EMBL/GenBank/DDBJ whole genome shotgun (WGS) entry which is preliminary data.</text>
</comment>
<evidence type="ECO:0000256" key="1">
    <source>
        <dbReference type="ARBA" id="ARBA00006336"/>
    </source>
</evidence>
<evidence type="ECO:0000313" key="5">
    <source>
        <dbReference type="Proteomes" id="UP001152607"/>
    </source>
</evidence>
<keyword evidence="5" id="KW-1185">Reference proteome</keyword>
<dbReference type="InterPro" id="IPR000868">
    <property type="entry name" value="Isochorismatase-like_dom"/>
</dbReference>
<dbReference type="GO" id="GO:0016787">
    <property type="term" value="F:hydrolase activity"/>
    <property type="evidence" value="ECO:0007669"/>
    <property type="project" value="UniProtKB-KW"/>
</dbReference>
<dbReference type="Proteomes" id="UP001152607">
    <property type="component" value="Unassembled WGS sequence"/>
</dbReference>
<evidence type="ECO:0000256" key="2">
    <source>
        <dbReference type="ARBA" id="ARBA00022801"/>
    </source>
</evidence>